<keyword evidence="1" id="KW-0472">Membrane</keyword>
<keyword evidence="1" id="KW-0812">Transmembrane</keyword>
<keyword evidence="3" id="KW-1185">Reference proteome</keyword>
<gene>
    <name evidence="2" type="ORF">Ga0609869_000235</name>
</gene>
<sequence length="106" mass="11802">MPKLVRLYILQSLIGFALAGVFTALLLYFNVANLWHLVTHVSMGWLAALLLFTLNGIVFSGVQFGIAVMRMAEDRDDDTGGRRAPEPVLSEVLVPVPVRNDRRPPR</sequence>
<dbReference type="EMBL" id="JBEHHI010000001">
    <property type="protein sequence ID" value="MEX5726882.1"/>
    <property type="molecule type" value="Genomic_DNA"/>
</dbReference>
<dbReference type="RefSeq" id="WP_125404325.1">
    <property type="nucleotide sequence ID" value="NZ_JBEHHI010000001.1"/>
</dbReference>
<evidence type="ECO:0000256" key="1">
    <source>
        <dbReference type="SAM" id="Phobius"/>
    </source>
</evidence>
<keyword evidence="1" id="KW-1133">Transmembrane helix</keyword>
<organism evidence="2 3">
    <name type="scientific">Rhodovulum iodosum</name>
    <dbReference type="NCBI Taxonomy" id="68291"/>
    <lineage>
        <taxon>Bacteria</taxon>
        <taxon>Pseudomonadati</taxon>
        <taxon>Pseudomonadota</taxon>
        <taxon>Alphaproteobacteria</taxon>
        <taxon>Rhodobacterales</taxon>
        <taxon>Paracoccaceae</taxon>
        <taxon>Rhodovulum</taxon>
    </lineage>
</organism>
<dbReference type="Proteomes" id="UP001560019">
    <property type="component" value="Unassembled WGS sequence"/>
</dbReference>
<name>A0ABV3XR08_9RHOB</name>
<evidence type="ECO:0000313" key="3">
    <source>
        <dbReference type="Proteomes" id="UP001560019"/>
    </source>
</evidence>
<protein>
    <submittedName>
        <fullName evidence="2">Uncharacterized protein</fullName>
    </submittedName>
</protein>
<proteinExistence type="predicted"/>
<accession>A0ABV3XR08</accession>
<feature type="transmembrane region" description="Helical" evidence="1">
    <location>
        <begin position="7"/>
        <end position="31"/>
    </location>
</feature>
<evidence type="ECO:0000313" key="2">
    <source>
        <dbReference type="EMBL" id="MEX5726882.1"/>
    </source>
</evidence>
<comment type="caution">
    <text evidence="2">The sequence shown here is derived from an EMBL/GenBank/DDBJ whole genome shotgun (WGS) entry which is preliminary data.</text>
</comment>
<feature type="transmembrane region" description="Helical" evidence="1">
    <location>
        <begin position="43"/>
        <end position="66"/>
    </location>
</feature>
<reference evidence="2 3" key="1">
    <citation type="submission" date="2024-06" db="EMBL/GenBank/DDBJ databases">
        <title>Genome of Rhodovulum iodosum, a marine photoferrotroph.</title>
        <authorList>
            <person name="Bianchini G."/>
            <person name="Nikeleit V."/>
            <person name="Kappler A."/>
            <person name="Bryce C."/>
            <person name="Sanchez-Baracaldo P."/>
        </authorList>
    </citation>
    <scope>NUCLEOTIDE SEQUENCE [LARGE SCALE GENOMIC DNA]</scope>
    <source>
        <strain evidence="2 3">UT/N1</strain>
    </source>
</reference>